<name>A0A3F3MM82_ACIBA</name>
<evidence type="ECO:0000313" key="1">
    <source>
        <dbReference type="EMBL" id="PZM07129.1"/>
    </source>
</evidence>
<dbReference type="AlphaFoldDB" id="A0A3F3MM82"/>
<sequence>CATKPIGSIKLTNDTASSINQMFENLSKFQGLERAHLLLFDELSKRVYQIKFIGYNKPLKIFFPWRTYRDKDWDSSLRINSQNAEQKMLKDKYLKEKLSNSNLIEQEVFITSFH</sequence>
<evidence type="ECO:0000313" key="2">
    <source>
        <dbReference type="Proteomes" id="UP000248662"/>
    </source>
</evidence>
<comment type="caution">
    <text evidence="1">The sequence shown here is derived from an EMBL/GenBank/DDBJ whole genome shotgun (WGS) entry which is preliminary data.</text>
</comment>
<accession>A0A3F3MM82</accession>
<reference evidence="1 2" key="1">
    <citation type="submission" date="2018-06" db="EMBL/GenBank/DDBJ databases">
        <title>Carbapenemase-producing Acinetobacter spp. from environmental sources in an hospital from French Polynesia.</title>
        <authorList>
            <person name="Bonnin R.A."/>
            <person name="Levy M."/>
            <person name="Cuzon G."/>
            <person name="Dortet L."/>
            <person name="Naas T."/>
        </authorList>
    </citation>
    <scope>NUCLEOTIDE SEQUENCE [LARGE SCALE GENOMIC DNA]</scope>
    <source>
        <strain evidence="1 2">R10</strain>
    </source>
</reference>
<dbReference type="Proteomes" id="UP000248662">
    <property type="component" value="Unassembled WGS sequence"/>
</dbReference>
<proteinExistence type="predicted"/>
<organism evidence="1 2">
    <name type="scientific">Acinetobacter baumannii</name>
    <dbReference type="NCBI Taxonomy" id="470"/>
    <lineage>
        <taxon>Bacteria</taxon>
        <taxon>Pseudomonadati</taxon>
        <taxon>Pseudomonadota</taxon>
        <taxon>Gammaproteobacteria</taxon>
        <taxon>Moraxellales</taxon>
        <taxon>Moraxellaceae</taxon>
        <taxon>Acinetobacter</taxon>
        <taxon>Acinetobacter calcoaceticus/baumannii complex</taxon>
    </lineage>
</organism>
<feature type="non-terminal residue" evidence="1">
    <location>
        <position position="1"/>
    </location>
</feature>
<dbReference type="EMBL" id="QKWF01000350">
    <property type="protein sequence ID" value="PZM07129.1"/>
    <property type="molecule type" value="Genomic_DNA"/>
</dbReference>
<gene>
    <name evidence="1" type="ORF">DOL94_18975</name>
</gene>
<protein>
    <submittedName>
        <fullName evidence="1">Uncharacterized protein</fullName>
    </submittedName>
</protein>